<keyword evidence="3" id="KW-0238">DNA-binding</keyword>
<dbReference type="FunFam" id="1.10.10.10:FF:000001">
    <property type="entry name" value="LysR family transcriptional regulator"/>
    <property type="match status" value="1"/>
</dbReference>
<name>A0A158A7W7_9BURK</name>
<dbReference type="GO" id="GO:0003700">
    <property type="term" value="F:DNA-binding transcription factor activity"/>
    <property type="evidence" value="ECO:0007669"/>
    <property type="project" value="InterPro"/>
</dbReference>
<dbReference type="OrthoDB" id="8629427at2"/>
<dbReference type="PANTHER" id="PTHR30419:SF30">
    <property type="entry name" value="LYSR FAMILY TRANSCRIPTIONAL REGULATOR"/>
    <property type="match status" value="1"/>
</dbReference>
<evidence type="ECO:0000259" key="5">
    <source>
        <dbReference type="PROSITE" id="PS50931"/>
    </source>
</evidence>
<dbReference type="InterPro" id="IPR000847">
    <property type="entry name" value="LysR_HTH_N"/>
</dbReference>
<dbReference type="SUPFAM" id="SSF53850">
    <property type="entry name" value="Periplasmic binding protein-like II"/>
    <property type="match status" value="1"/>
</dbReference>
<comment type="caution">
    <text evidence="6">The sequence shown here is derived from an EMBL/GenBank/DDBJ whole genome shotgun (WGS) entry which is preliminary data.</text>
</comment>
<dbReference type="Pfam" id="PF00126">
    <property type="entry name" value="HTH_1"/>
    <property type="match status" value="1"/>
</dbReference>
<dbReference type="PROSITE" id="PS50931">
    <property type="entry name" value="HTH_LYSR"/>
    <property type="match status" value="1"/>
</dbReference>
<dbReference type="SUPFAM" id="SSF46785">
    <property type="entry name" value="Winged helix' DNA-binding domain"/>
    <property type="match status" value="1"/>
</dbReference>
<dbReference type="InterPro" id="IPR050950">
    <property type="entry name" value="HTH-type_LysR_regulators"/>
</dbReference>
<dbReference type="GO" id="GO:0003677">
    <property type="term" value="F:DNA binding"/>
    <property type="evidence" value="ECO:0007669"/>
    <property type="project" value="UniProtKB-KW"/>
</dbReference>
<proteinExistence type="inferred from homology"/>
<organism evidence="6 7">
    <name type="scientific">Caballeronia hypogeia</name>
    <dbReference type="NCBI Taxonomy" id="1777140"/>
    <lineage>
        <taxon>Bacteria</taxon>
        <taxon>Pseudomonadati</taxon>
        <taxon>Pseudomonadota</taxon>
        <taxon>Betaproteobacteria</taxon>
        <taxon>Burkholderiales</taxon>
        <taxon>Burkholderiaceae</taxon>
        <taxon>Caballeronia</taxon>
    </lineage>
</organism>
<keyword evidence="7" id="KW-1185">Reference proteome</keyword>
<evidence type="ECO:0000256" key="4">
    <source>
        <dbReference type="ARBA" id="ARBA00023163"/>
    </source>
</evidence>
<dbReference type="CDD" id="cd05466">
    <property type="entry name" value="PBP2_LTTR_substrate"/>
    <property type="match status" value="1"/>
</dbReference>
<dbReference type="GO" id="GO:0005829">
    <property type="term" value="C:cytosol"/>
    <property type="evidence" value="ECO:0007669"/>
    <property type="project" value="TreeGrafter"/>
</dbReference>
<evidence type="ECO:0000313" key="7">
    <source>
        <dbReference type="Proteomes" id="UP000054851"/>
    </source>
</evidence>
<dbReference type="STRING" id="1777140.AWB79_02061"/>
<dbReference type="InterPro" id="IPR036388">
    <property type="entry name" value="WH-like_DNA-bd_sf"/>
</dbReference>
<comment type="similarity">
    <text evidence="1">Belongs to the LysR transcriptional regulatory family.</text>
</comment>
<dbReference type="InterPro" id="IPR005119">
    <property type="entry name" value="LysR_subst-bd"/>
</dbReference>
<dbReference type="Gene3D" id="1.10.10.10">
    <property type="entry name" value="Winged helix-like DNA-binding domain superfamily/Winged helix DNA-binding domain"/>
    <property type="match status" value="1"/>
</dbReference>
<dbReference type="PRINTS" id="PR00039">
    <property type="entry name" value="HTHLYSR"/>
</dbReference>
<evidence type="ECO:0000313" key="6">
    <source>
        <dbReference type="EMBL" id="SAK53809.1"/>
    </source>
</evidence>
<evidence type="ECO:0000256" key="1">
    <source>
        <dbReference type="ARBA" id="ARBA00009437"/>
    </source>
</evidence>
<keyword evidence="2" id="KW-0805">Transcription regulation</keyword>
<dbReference type="RefSeq" id="WP_061167280.1">
    <property type="nucleotide sequence ID" value="NZ_FCOA02000004.1"/>
</dbReference>
<accession>A0A158A7W7</accession>
<dbReference type="PANTHER" id="PTHR30419">
    <property type="entry name" value="HTH-TYPE TRANSCRIPTIONAL REGULATOR YBHD"/>
    <property type="match status" value="1"/>
</dbReference>
<dbReference type="InterPro" id="IPR036390">
    <property type="entry name" value="WH_DNA-bd_sf"/>
</dbReference>
<dbReference type="Gene3D" id="3.40.190.290">
    <property type="match status" value="1"/>
</dbReference>
<feature type="domain" description="HTH lysR-type" evidence="5">
    <location>
        <begin position="6"/>
        <end position="63"/>
    </location>
</feature>
<protein>
    <submittedName>
        <fullName evidence="6">LysR family transcriptional regulator</fullName>
    </submittedName>
</protein>
<dbReference type="AlphaFoldDB" id="A0A158A7W7"/>
<dbReference type="Pfam" id="PF03466">
    <property type="entry name" value="LysR_substrate"/>
    <property type="match status" value="1"/>
</dbReference>
<reference evidence="6" key="1">
    <citation type="submission" date="2016-01" db="EMBL/GenBank/DDBJ databases">
        <authorList>
            <person name="Peeters C."/>
        </authorList>
    </citation>
    <scope>NUCLEOTIDE SEQUENCE</scope>
    <source>
        <strain evidence="6">LMG 29322</strain>
    </source>
</reference>
<sequence>MERKSLKTAQLQTLVAIAEHGTLMAAADALSVSQPAVTKSIKELETRLGVQLLERSGAGVRLTRYGEALLRRARAVVTEIASAERELEEMKSGAQKTLSIGVSLLASSIAMPDALRAFRERLPDVRLNVYECLPAQIIDGLRDGSFDLCVAFVADSDITAEYRVVQIGESQQMLAVPSGDALARETRLERLSGARWLYNHTRDSWPAFWRELCGDRILPLPAHVNVCTSQRLYGQLAQQPGTVSVWPDFLLDEERRLGRMQPLDTDALPSNLTLGLMYRRDLVLSAALEYFIDCVRRASGHAA</sequence>
<evidence type="ECO:0000256" key="3">
    <source>
        <dbReference type="ARBA" id="ARBA00023125"/>
    </source>
</evidence>
<evidence type="ECO:0000256" key="2">
    <source>
        <dbReference type="ARBA" id="ARBA00023015"/>
    </source>
</evidence>
<dbReference type="Proteomes" id="UP000054851">
    <property type="component" value="Unassembled WGS sequence"/>
</dbReference>
<dbReference type="EMBL" id="FCOA02000004">
    <property type="protein sequence ID" value="SAK53809.1"/>
    <property type="molecule type" value="Genomic_DNA"/>
</dbReference>
<keyword evidence="4" id="KW-0804">Transcription</keyword>
<gene>
    <name evidence="6" type="ORF">AWB79_02061</name>
</gene>